<dbReference type="EMBL" id="BT122690">
    <property type="protein sequence ID" value="ADE76056.1"/>
    <property type="molecule type" value="mRNA"/>
</dbReference>
<evidence type="ECO:0000256" key="1">
    <source>
        <dbReference type="SAM" id="Phobius"/>
    </source>
</evidence>
<dbReference type="GO" id="GO:0004175">
    <property type="term" value="F:endopeptidase activity"/>
    <property type="evidence" value="ECO:0007669"/>
    <property type="project" value="UniProtKB-ARBA"/>
</dbReference>
<feature type="transmembrane region" description="Helical" evidence="1">
    <location>
        <begin position="44"/>
        <end position="65"/>
    </location>
</feature>
<organism evidence="3">
    <name type="scientific">Picea sitchensis</name>
    <name type="common">Sitka spruce</name>
    <name type="synonym">Pinus sitchensis</name>
    <dbReference type="NCBI Taxonomy" id="3332"/>
    <lineage>
        <taxon>Eukaryota</taxon>
        <taxon>Viridiplantae</taxon>
        <taxon>Streptophyta</taxon>
        <taxon>Embryophyta</taxon>
        <taxon>Tracheophyta</taxon>
        <taxon>Spermatophyta</taxon>
        <taxon>Pinopsida</taxon>
        <taxon>Pinidae</taxon>
        <taxon>Conifers I</taxon>
        <taxon>Pinales</taxon>
        <taxon>Pinaceae</taxon>
        <taxon>Picea</taxon>
    </lineage>
</organism>
<feature type="transmembrane region" description="Helical" evidence="1">
    <location>
        <begin position="6"/>
        <end position="23"/>
    </location>
</feature>
<sequence length="239" mass="27239">MEAILSGIGFAMPPMMALLFILDDEVVKLSPYARAIRDVEDEELMNFFLGMSPWQFMLIVIAGSVGEEVFYRVAVQGGLAHVFLSDTCQSKDTYGVVSLTGIFPFFAPFAQAFAAVLTAALTGSMYYVNSSRQDPTYVVAPIPHSRHAREDMKKCFAAWYERRQMKKIYSPLLESLLALYLGFEWIQTNNILAPIITHAIYSAVVLGHGLWRIHDHRQKMRKRIRRVQRKEDTESKVEH</sequence>
<dbReference type="PANTHER" id="PTHR36736:SF1">
    <property type="entry name" value="OS03G0100030 PROTEIN"/>
    <property type="match status" value="1"/>
</dbReference>
<protein>
    <recommendedName>
        <fullName evidence="2">CAAX prenyl protease 2/Lysostaphin resistance protein A-like domain-containing protein</fullName>
    </recommendedName>
</protein>
<accession>D5A937</accession>
<evidence type="ECO:0000313" key="3">
    <source>
        <dbReference type="EMBL" id="ADE76056.1"/>
    </source>
</evidence>
<dbReference type="PANTHER" id="PTHR36736">
    <property type="entry name" value="OS03G0100030 PROTEIN"/>
    <property type="match status" value="1"/>
</dbReference>
<keyword evidence="1" id="KW-0812">Transmembrane</keyword>
<keyword evidence="1" id="KW-1133">Transmembrane helix</keyword>
<proteinExistence type="evidence at transcript level"/>
<dbReference type="AlphaFoldDB" id="D5A937"/>
<dbReference type="GO" id="GO:0080120">
    <property type="term" value="P:CAAX-box protein maturation"/>
    <property type="evidence" value="ECO:0007669"/>
    <property type="project" value="UniProtKB-ARBA"/>
</dbReference>
<name>D5A937_PICSI</name>
<evidence type="ECO:0000259" key="2">
    <source>
        <dbReference type="Pfam" id="PF02517"/>
    </source>
</evidence>
<feature type="domain" description="CAAX prenyl protease 2/Lysostaphin resistance protein A-like" evidence="2">
    <location>
        <begin position="52"/>
        <end position="203"/>
    </location>
</feature>
<dbReference type="InterPro" id="IPR003675">
    <property type="entry name" value="Rce1/LyrA-like_dom"/>
</dbReference>
<feature type="transmembrane region" description="Helical" evidence="1">
    <location>
        <begin position="105"/>
        <end position="128"/>
    </location>
</feature>
<feature type="transmembrane region" description="Helical" evidence="1">
    <location>
        <begin position="192"/>
        <end position="213"/>
    </location>
</feature>
<keyword evidence="1" id="KW-0472">Membrane</keyword>
<dbReference type="Pfam" id="PF02517">
    <property type="entry name" value="Rce1-like"/>
    <property type="match status" value="1"/>
</dbReference>
<reference evidence="3" key="1">
    <citation type="submission" date="2010-04" db="EMBL/GenBank/DDBJ databases">
        <authorList>
            <person name="Reid K.E."/>
            <person name="Liao N."/>
            <person name="Chan S."/>
            <person name="Docking R."/>
            <person name="Taylor G."/>
            <person name="Moore R."/>
            <person name="Mayo M."/>
            <person name="Munro S."/>
            <person name="King J."/>
            <person name="Yanchuk A."/>
            <person name="Holt R."/>
            <person name="Jones S."/>
            <person name="Marra M."/>
            <person name="Ritland C.E."/>
            <person name="Ritland K."/>
            <person name="Bohlmann J."/>
        </authorList>
    </citation>
    <scope>NUCLEOTIDE SEQUENCE</scope>
    <source>
        <tissue evidence="3">Buds collected with no treatment. Collection October 2007</tissue>
    </source>
</reference>